<dbReference type="EMBL" id="MIZA01000020">
    <property type="protein sequence ID" value="OIR18499.1"/>
    <property type="molecule type" value="Genomic_DNA"/>
</dbReference>
<dbReference type="AlphaFoldDB" id="A0A1J5TEF7"/>
<dbReference type="CDD" id="cd00063">
    <property type="entry name" value="FN3"/>
    <property type="match status" value="1"/>
</dbReference>
<dbReference type="SMART" id="SM00060">
    <property type="entry name" value="FN3"/>
    <property type="match status" value="2"/>
</dbReference>
<evidence type="ECO:0000259" key="1">
    <source>
        <dbReference type="SMART" id="SM00060"/>
    </source>
</evidence>
<protein>
    <recommendedName>
        <fullName evidence="1">Fibronectin type-III domain-containing protein</fullName>
    </recommendedName>
</protein>
<feature type="domain" description="Fibronectin type-III" evidence="1">
    <location>
        <begin position="694"/>
        <end position="875"/>
    </location>
</feature>
<comment type="caution">
    <text evidence="2">The sequence shown here is derived from an EMBL/GenBank/DDBJ whole genome shotgun (WGS) entry which is preliminary data.</text>
</comment>
<dbReference type="SUPFAM" id="SSF49265">
    <property type="entry name" value="Fibronectin type III"/>
    <property type="match status" value="2"/>
</dbReference>
<dbReference type="Gene3D" id="2.60.120.260">
    <property type="entry name" value="Galactose-binding domain-like"/>
    <property type="match status" value="1"/>
</dbReference>
<evidence type="ECO:0000313" key="2">
    <source>
        <dbReference type="EMBL" id="OIR18499.1"/>
    </source>
</evidence>
<dbReference type="InterPro" id="IPR003961">
    <property type="entry name" value="FN3_dom"/>
</dbReference>
<reference evidence="2 3" key="1">
    <citation type="submission" date="2016-08" db="EMBL/GenBank/DDBJ databases">
        <title>New Insights into Marine Group III Euryarchaeota, from dark to light.</title>
        <authorList>
            <person name="Haro-Moreno J.M."/>
            <person name="Rodriguez-Valera F."/>
            <person name="Lopez-Garcia P."/>
            <person name="Moreira D."/>
            <person name="Martin-Cuadrado A.B."/>
        </authorList>
    </citation>
    <scope>NUCLEOTIDE SEQUENCE [LARGE SCALE GENOMIC DNA]</scope>
    <source>
        <strain evidence="2">CG-Epi1</strain>
    </source>
</reference>
<accession>A0A1J5TEF7</accession>
<dbReference type="Gene3D" id="2.60.40.10">
    <property type="entry name" value="Immunoglobulins"/>
    <property type="match status" value="3"/>
</dbReference>
<name>A0A1J5TEF7_9ARCH</name>
<dbReference type="InterPro" id="IPR013783">
    <property type="entry name" value="Ig-like_fold"/>
</dbReference>
<organism evidence="2 3">
    <name type="scientific">Marine Group III euryarchaeote CG-Epi1</name>
    <dbReference type="NCBI Taxonomy" id="1888995"/>
    <lineage>
        <taxon>Archaea</taxon>
        <taxon>Methanobacteriati</taxon>
        <taxon>Thermoplasmatota</taxon>
        <taxon>Thermoplasmata</taxon>
        <taxon>Candidatus Thermoprofundales</taxon>
    </lineage>
</organism>
<dbReference type="InterPro" id="IPR036116">
    <property type="entry name" value="FN3_sf"/>
</dbReference>
<gene>
    <name evidence="2" type="ORF">BD935_01710</name>
</gene>
<sequence length="1208" mass="136886">MIRDVKWKKNFVVLAILALAITFYMPTSEAQEDPYIENVIYSKGSEESSTIVLSGRDNATFYKYLILDDYSQAPTNWFESDFNDSSWSFGAAPFGDRSVSGVEPNLIWNTQGNSPYEDDVILVRHKFQLSGIVTSAQIDVAFANYCTPYLNGNIIYEERGDNNHAQEYWNDDGTEEISASSFEMGQNVLAVYARDTGQGTWGNNNRQWVDLQITASVFQPTNDSIIFGDTVTVAVKGGNKGNVSAEEVIIESFTNESTVSSTILSTTEPNFEDLIFFTWTPSYIGENSLNLYISCNCSDGNSSNNNLTLNITTKIYRLKTEIENNLQYVNQSRNLVKIISITNNGGLTDNVTLIPSNGEINSQLTFSPNNFILNPGESKNVTISAQLPLSIEDGFHNISFQVKTQHDYTISEYLVNNGINTEVAWKWIESDGYEELYGNANWTTLGFNDTNWSNASTPFGDSSVDGVNYRTLWDEDNYAYFRYILNISDIGIYKNGIMNINVASNNFGDHYINGIFVFGDMDEGNGHGAEYWNDEVQVFTNYLSEGDNVIASVIGNPQNSQWFDQEIIVTFPQANLWNYEDATYNVPIFVDTTAPTTKVNENGFYKNSTSIPLTWKEISDDGDLEGFYLYYQMKDGSALGDWMLYGYYDTIFATNFSAENGKIYRFRTIGIDVYGNKEIKGTYDTEVKIDMDLPRSELWLSEGDIQYTNLDGVTINWKENETSDIQGYLIEYKKIDETSWENYGLFTGIGEYWFEPESDGTYQIRSRSIDYSGNKEVKAVPDITITFDRMKPLVSLNQINILRDTGDLTLSIKERSENLSSLDIEFARLDENNEDILEWKSFDEEWLNEEFIIRNLVDGYTYYFRINPEDYAGNNYPREEFEFIFNYEDNSTKEILLPTIPLKPVMTGKIKNVEITVDENSNGIYDKILQEYNGNDLSGMKANQYWIDYEEGKLVFGNGDVGYLPPVNSSISITYSGYDLVTTIDNNPPMAVQNVEYQIDNENNLTIEWNEPDDAVSYIIESRDNFSRPWEILENINYTKNKMVYEISNLSGGFHYYRIISVDRMGYQNADMEGELLEIFIEFENINSATSDGSSSTVINNYIIATSLLVLTAIASAAYAFRNKKEEVAIDVNNSNILVPVELLNEEQINSAEEDKPTFSVVQGSQFSRTTVFVCVGGCQSEFENVNDGEDGNEIMCPHCGLIGDSPL</sequence>
<evidence type="ECO:0000313" key="3">
    <source>
        <dbReference type="Proteomes" id="UP000183080"/>
    </source>
</evidence>
<feature type="domain" description="Fibronectin type-III" evidence="1">
    <location>
        <begin position="989"/>
        <end position="1068"/>
    </location>
</feature>
<proteinExistence type="predicted"/>
<dbReference type="STRING" id="1888995.BD935_01710"/>
<dbReference type="Proteomes" id="UP000183080">
    <property type="component" value="Unassembled WGS sequence"/>
</dbReference>